<dbReference type="InterPro" id="IPR033227">
    <property type="entry name" value="CAPS"/>
</dbReference>
<dbReference type="RefSeq" id="XP_019488359.1">
    <property type="nucleotide sequence ID" value="XM_019632814.1"/>
</dbReference>
<feature type="compositionally biased region" description="Basic and acidic residues" evidence="1">
    <location>
        <begin position="30"/>
        <end position="44"/>
    </location>
</feature>
<feature type="compositionally biased region" description="Gly residues" evidence="1">
    <location>
        <begin position="220"/>
        <end position="231"/>
    </location>
</feature>
<feature type="compositionally biased region" description="Low complexity" evidence="1">
    <location>
        <begin position="146"/>
        <end position="169"/>
    </location>
</feature>
<organism evidence="2 3">
    <name type="scientific">Hipposideros armiger</name>
    <name type="common">Great Himalayan leaf-nosed bat</name>
    <dbReference type="NCBI Taxonomy" id="186990"/>
    <lineage>
        <taxon>Eukaryota</taxon>
        <taxon>Metazoa</taxon>
        <taxon>Chordata</taxon>
        <taxon>Craniata</taxon>
        <taxon>Vertebrata</taxon>
        <taxon>Euteleostomi</taxon>
        <taxon>Mammalia</taxon>
        <taxon>Eutheria</taxon>
        <taxon>Laurasiatheria</taxon>
        <taxon>Chiroptera</taxon>
        <taxon>Yinpterochiroptera</taxon>
        <taxon>Rhinolophoidea</taxon>
        <taxon>Hipposideridae</taxon>
        <taxon>Hipposideros</taxon>
    </lineage>
</organism>
<dbReference type="Proteomes" id="UP000694851">
    <property type="component" value="Unplaced"/>
</dbReference>
<keyword evidence="2" id="KW-1185">Reference proteome</keyword>
<dbReference type="AlphaFoldDB" id="A0A8B7QHU2"/>
<feature type="compositionally biased region" description="Basic and acidic residues" evidence="1">
    <location>
        <begin position="303"/>
        <end position="315"/>
    </location>
</feature>
<reference evidence="3" key="1">
    <citation type="submission" date="2025-08" db="UniProtKB">
        <authorList>
            <consortium name="RefSeq"/>
        </authorList>
    </citation>
    <scope>IDENTIFICATION</scope>
    <source>
        <tissue evidence="3">Muscle</tissue>
    </source>
</reference>
<sequence length="390" mass="41109">MGAVLAAPVTWGKSAEGGTLAPPIRLHPQGARERGCGARSRQPEQPRVGAHRACTLIGSPPFADCAPRPPGRPDTWARRWRRRAHAHSAAPRPLLNIPLHVLLVVGATGSPPAPGRSGRSAPALGRSGPRAWRAAGGPDEFGGRSGSPPALTPPLSSRRLPRRGSTSRLPPAPFARAVGNTPVSNSTCPESRGQFPFRSAAAAVRRAAAGAPWAQAAGGEAPGGRGAGLPGGRSTMLDPSSSEEESDEGLEEESRDVLVAAGGSQRAPAAPAREGRREAPGRTGGGGGGAARPGSPSPSVLSEGRDEPERQLDEEQERRIRLQLYVLVVRCIAHPFNAKQPTDMARRQQKLNKQQLQLLKERFQAFLNGETQIVADEAFCNAVRSYYEVN</sequence>
<dbReference type="GO" id="GO:0098793">
    <property type="term" value="C:presynapse"/>
    <property type="evidence" value="ECO:0007669"/>
    <property type="project" value="GOC"/>
</dbReference>
<dbReference type="GO" id="GO:1990504">
    <property type="term" value="P:dense core granule exocytosis"/>
    <property type="evidence" value="ECO:0007669"/>
    <property type="project" value="InterPro"/>
</dbReference>
<gene>
    <name evidence="3" type="primary">LOC109376719</name>
</gene>
<accession>A0A8B7QHU2</accession>
<evidence type="ECO:0000313" key="3">
    <source>
        <dbReference type="RefSeq" id="XP_019488359.1"/>
    </source>
</evidence>
<dbReference type="GeneID" id="109376719"/>
<feature type="compositionally biased region" description="Gly residues" evidence="1">
    <location>
        <begin position="282"/>
        <end position="291"/>
    </location>
</feature>
<dbReference type="PANTHER" id="PTHR12166:SF7">
    <property type="entry name" value="CALCIUM-DEPENDENT SECRETION ACTIVATOR 2"/>
    <property type="match status" value="1"/>
</dbReference>
<dbReference type="GO" id="GO:0045921">
    <property type="term" value="P:positive regulation of exocytosis"/>
    <property type="evidence" value="ECO:0007669"/>
    <property type="project" value="TreeGrafter"/>
</dbReference>
<protein>
    <submittedName>
        <fullName evidence="3">Uncharacterized protein LOC109376719</fullName>
    </submittedName>
</protein>
<proteinExistence type="predicted"/>
<dbReference type="PANTHER" id="PTHR12166">
    <property type="entry name" value="CALCIUM-DEPENDENT SECRETION ACTIVATOR"/>
    <property type="match status" value="1"/>
</dbReference>
<dbReference type="KEGG" id="hai:109376719"/>
<dbReference type="OrthoDB" id="10063282at2759"/>
<evidence type="ECO:0000256" key="1">
    <source>
        <dbReference type="SAM" id="MobiDB-lite"/>
    </source>
</evidence>
<name>A0A8B7QHU2_HIPAR</name>
<evidence type="ECO:0000313" key="2">
    <source>
        <dbReference type="Proteomes" id="UP000694851"/>
    </source>
</evidence>
<dbReference type="GO" id="GO:0098978">
    <property type="term" value="C:glutamatergic synapse"/>
    <property type="evidence" value="ECO:0007669"/>
    <property type="project" value="TreeGrafter"/>
</dbReference>
<feature type="region of interest" description="Disordered" evidence="1">
    <location>
        <begin position="29"/>
        <end position="48"/>
    </location>
</feature>
<feature type="region of interest" description="Disordered" evidence="1">
    <location>
        <begin position="213"/>
        <end position="315"/>
    </location>
</feature>
<feature type="region of interest" description="Disordered" evidence="1">
    <location>
        <begin position="110"/>
        <end position="192"/>
    </location>
</feature>
<dbReference type="GO" id="GO:0016079">
    <property type="term" value="P:synaptic vesicle exocytosis"/>
    <property type="evidence" value="ECO:0007669"/>
    <property type="project" value="InterPro"/>
</dbReference>
<feature type="compositionally biased region" description="Acidic residues" evidence="1">
    <location>
        <begin position="241"/>
        <end position="254"/>
    </location>
</feature>